<keyword evidence="6" id="KW-0472">Membrane</keyword>
<dbReference type="Gene3D" id="1.20.1600.10">
    <property type="entry name" value="Outer membrane efflux proteins (OEP)"/>
    <property type="match status" value="1"/>
</dbReference>
<dbReference type="SUPFAM" id="SSF56954">
    <property type="entry name" value="Outer membrane efflux proteins (OEP)"/>
    <property type="match status" value="1"/>
</dbReference>
<evidence type="ECO:0000256" key="8">
    <source>
        <dbReference type="SAM" id="MobiDB-lite"/>
    </source>
</evidence>
<dbReference type="GO" id="GO:0009279">
    <property type="term" value="C:cell outer membrane"/>
    <property type="evidence" value="ECO:0007669"/>
    <property type="project" value="UniProtKB-SubCell"/>
</dbReference>
<feature type="chain" id="PRO_5036972624" description="TolC family protein" evidence="9">
    <location>
        <begin position="23"/>
        <end position="487"/>
    </location>
</feature>
<dbReference type="RefSeq" id="WP_188412887.1">
    <property type="nucleotide sequence ID" value="NZ_BMDO01000001.1"/>
</dbReference>
<dbReference type="EMBL" id="BMDO01000001">
    <property type="protein sequence ID" value="GGI48942.1"/>
    <property type="molecule type" value="Genomic_DNA"/>
</dbReference>
<evidence type="ECO:0000256" key="3">
    <source>
        <dbReference type="ARBA" id="ARBA00022448"/>
    </source>
</evidence>
<evidence type="ECO:0000256" key="7">
    <source>
        <dbReference type="ARBA" id="ARBA00023237"/>
    </source>
</evidence>
<reference evidence="10" key="2">
    <citation type="submission" date="2020-09" db="EMBL/GenBank/DDBJ databases">
        <authorList>
            <person name="Sun Q."/>
            <person name="Sedlacek I."/>
        </authorList>
    </citation>
    <scope>NUCLEOTIDE SEQUENCE</scope>
    <source>
        <strain evidence="10">CCM 8711</strain>
    </source>
</reference>
<keyword evidence="5" id="KW-0812">Transmembrane</keyword>
<keyword evidence="7" id="KW-0998">Cell outer membrane</keyword>
<feature type="signal peptide" evidence="9">
    <location>
        <begin position="1"/>
        <end position="22"/>
    </location>
</feature>
<protein>
    <recommendedName>
        <fullName evidence="12">TolC family protein</fullName>
    </recommendedName>
</protein>
<comment type="similarity">
    <text evidence="2">Belongs to the outer membrane factor (OMF) (TC 1.B.17) family.</text>
</comment>
<dbReference type="GO" id="GO:1990281">
    <property type="term" value="C:efflux pump complex"/>
    <property type="evidence" value="ECO:0007669"/>
    <property type="project" value="TreeGrafter"/>
</dbReference>
<dbReference type="GO" id="GO:0015562">
    <property type="term" value="F:efflux transmembrane transporter activity"/>
    <property type="evidence" value="ECO:0007669"/>
    <property type="project" value="InterPro"/>
</dbReference>
<evidence type="ECO:0000256" key="4">
    <source>
        <dbReference type="ARBA" id="ARBA00022452"/>
    </source>
</evidence>
<organism evidence="10 11">
    <name type="scientific">Mucilaginibacter galii</name>
    <dbReference type="NCBI Taxonomy" id="2005073"/>
    <lineage>
        <taxon>Bacteria</taxon>
        <taxon>Pseudomonadati</taxon>
        <taxon>Bacteroidota</taxon>
        <taxon>Sphingobacteriia</taxon>
        <taxon>Sphingobacteriales</taxon>
        <taxon>Sphingobacteriaceae</taxon>
        <taxon>Mucilaginibacter</taxon>
    </lineage>
</organism>
<evidence type="ECO:0000313" key="10">
    <source>
        <dbReference type="EMBL" id="GGI48942.1"/>
    </source>
</evidence>
<evidence type="ECO:0000313" key="11">
    <source>
        <dbReference type="Proteomes" id="UP000662074"/>
    </source>
</evidence>
<dbReference type="Pfam" id="PF02321">
    <property type="entry name" value="OEP"/>
    <property type="match status" value="2"/>
</dbReference>
<sequence length="487" mass="53559">MKNKLLYSTILFLLVMPAMVFAQSRPDTVSTTLTLQQCIDFALRSQPAIRQANLDESINERDIRISLAAWLPQINSSGSYQRYLQRTTIGAGTGTSAGTGTGGTGTGTGTGGTGTGGTGTGTGTGGTGTGTGGTTGGTQQANLALADNVSSIGVQASQVLYNNDVWQASKAQKYSRQYYKQNTQSTKIDVVANVSKAFYDVLLSQRQLDIINEDIGRLQRNLRDANSRYQAGVTDKIDAKQATIGLNNSLASRKQLQEAVNSRIAYLKQLMGYVPQRPLALTYDSLRLQREIAADTNQVLNVNKRIEYSLLQTQKSLQNINVSYYRYGFLPSLSAVGSYNMLYFNDKFSSLYSNAYPTSFVGLSLALPIFQGGRRLNNLSKARLQVERVDLDLENTRNSINTEYVQALAGYKSNFSNYRFLGENVDLARDVYKVVSLQYREGIKTYLDLIVAQTDLRTAELNYYNALFQVLSSKIDLQRALGTLPVQ</sequence>
<keyword evidence="9" id="KW-0732">Signal</keyword>
<dbReference type="AlphaFoldDB" id="A0A917J6F8"/>
<accession>A0A917J6F8</accession>
<evidence type="ECO:0000256" key="6">
    <source>
        <dbReference type="ARBA" id="ARBA00023136"/>
    </source>
</evidence>
<gene>
    <name evidence="10" type="ORF">GCM10011425_01540</name>
</gene>
<dbReference type="Proteomes" id="UP000662074">
    <property type="component" value="Unassembled WGS sequence"/>
</dbReference>
<comment type="subcellular location">
    <subcellularLocation>
        <location evidence="1">Cell outer membrane</location>
    </subcellularLocation>
</comment>
<comment type="caution">
    <text evidence="10">The sequence shown here is derived from an EMBL/GenBank/DDBJ whole genome shotgun (WGS) entry which is preliminary data.</text>
</comment>
<keyword evidence="3" id="KW-0813">Transport</keyword>
<reference evidence="10" key="1">
    <citation type="journal article" date="2014" name="Int. J. Syst. Evol. Microbiol.">
        <title>Complete genome sequence of Corynebacterium casei LMG S-19264T (=DSM 44701T), isolated from a smear-ripened cheese.</title>
        <authorList>
            <consortium name="US DOE Joint Genome Institute (JGI-PGF)"/>
            <person name="Walter F."/>
            <person name="Albersmeier A."/>
            <person name="Kalinowski J."/>
            <person name="Ruckert C."/>
        </authorList>
    </citation>
    <scope>NUCLEOTIDE SEQUENCE</scope>
    <source>
        <strain evidence="10">CCM 8711</strain>
    </source>
</reference>
<evidence type="ECO:0000256" key="9">
    <source>
        <dbReference type="SAM" id="SignalP"/>
    </source>
</evidence>
<evidence type="ECO:0008006" key="12">
    <source>
        <dbReference type="Google" id="ProtNLM"/>
    </source>
</evidence>
<proteinExistence type="inferred from homology"/>
<dbReference type="InterPro" id="IPR003423">
    <property type="entry name" value="OMP_efflux"/>
</dbReference>
<name>A0A917J6F8_9SPHI</name>
<dbReference type="GO" id="GO:0015288">
    <property type="term" value="F:porin activity"/>
    <property type="evidence" value="ECO:0007669"/>
    <property type="project" value="TreeGrafter"/>
</dbReference>
<evidence type="ECO:0000256" key="1">
    <source>
        <dbReference type="ARBA" id="ARBA00004442"/>
    </source>
</evidence>
<evidence type="ECO:0000256" key="2">
    <source>
        <dbReference type="ARBA" id="ARBA00007613"/>
    </source>
</evidence>
<keyword evidence="4" id="KW-1134">Transmembrane beta strand</keyword>
<feature type="region of interest" description="Disordered" evidence="8">
    <location>
        <begin position="91"/>
        <end position="135"/>
    </location>
</feature>
<dbReference type="InterPro" id="IPR051906">
    <property type="entry name" value="TolC-like"/>
</dbReference>
<keyword evidence="11" id="KW-1185">Reference proteome</keyword>
<dbReference type="PANTHER" id="PTHR30026">
    <property type="entry name" value="OUTER MEMBRANE PROTEIN TOLC"/>
    <property type="match status" value="1"/>
</dbReference>
<dbReference type="PANTHER" id="PTHR30026:SF20">
    <property type="entry name" value="OUTER MEMBRANE PROTEIN TOLC"/>
    <property type="match status" value="1"/>
</dbReference>
<evidence type="ECO:0000256" key="5">
    <source>
        <dbReference type="ARBA" id="ARBA00022692"/>
    </source>
</evidence>